<evidence type="ECO:0000256" key="2">
    <source>
        <dbReference type="ARBA" id="ARBA00005904"/>
    </source>
</evidence>
<dbReference type="InterPro" id="IPR007019">
    <property type="entry name" value="SURF6"/>
</dbReference>
<dbReference type="Proteomes" id="UP001603857">
    <property type="component" value="Unassembled WGS sequence"/>
</dbReference>
<proteinExistence type="inferred from homology"/>
<feature type="compositionally biased region" description="Basic residues" evidence="4">
    <location>
        <begin position="271"/>
        <end position="283"/>
    </location>
</feature>
<feature type="compositionally biased region" description="Basic and acidic residues" evidence="4">
    <location>
        <begin position="185"/>
        <end position="198"/>
    </location>
</feature>
<evidence type="ECO:0000313" key="7">
    <source>
        <dbReference type="EMBL" id="KAL2339081.1"/>
    </source>
</evidence>
<gene>
    <name evidence="7" type="ORF">Fmac_013527</name>
</gene>
<feature type="domain" description="Ribosomal RNA-processing protein 14 N-terminal" evidence="6">
    <location>
        <begin position="21"/>
        <end position="81"/>
    </location>
</feature>
<feature type="region of interest" description="Disordered" evidence="4">
    <location>
        <begin position="254"/>
        <end position="348"/>
    </location>
</feature>
<feature type="compositionally biased region" description="Basic and acidic residues" evidence="4">
    <location>
        <begin position="120"/>
        <end position="143"/>
    </location>
</feature>
<comment type="similarity">
    <text evidence="2">Belongs to the SURF6 family.</text>
</comment>
<feature type="domain" description="Ribosomal RNA-processing protein 14/surfeit locus protein 6 C-terminal" evidence="5">
    <location>
        <begin position="139"/>
        <end position="322"/>
    </location>
</feature>
<feature type="compositionally biased region" description="Basic and acidic residues" evidence="4">
    <location>
        <begin position="284"/>
        <end position="309"/>
    </location>
</feature>
<evidence type="ECO:0000259" key="6">
    <source>
        <dbReference type="Pfam" id="PF15459"/>
    </source>
</evidence>
<evidence type="ECO:0008006" key="9">
    <source>
        <dbReference type="Google" id="ProtNLM"/>
    </source>
</evidence>
<protein>
    <recommendedName>
        <fullName evidence="9">Surfeit locus protein 6</fullName>
    </recommendedName>
</protein>
<feature type="compositionally biased region" description="Basic and acidic residues" evidence="4">
    <location>
        <begin position="150"/>
        <end position="172"/>
    </location>
</feature>
<dbReference type="PANTHER" id="PTHR14369:SF0">
    <property type="entry name" value="SURFEIT LOCUS PROTEIN 6"/>
    <property type="match status" value="1"/>
</dbReference>
<dbReference type="InterPro" id="IPR029188">
    <property type="entry name" value="Rrp14_N"/>
</dbReference>
<feature type="compositionally biased region" description="Basic residues" evidence="4">
    <location>
        <begin position="316"/>
        <end position="331"/>
    </location>
</feature>
<comment type="subcellular location">
    <subcellularLocation>
        <location evidence="1">Nucleus</location>
    </subcellularLocation>
</comment>
<evidence type="ECO:0000256" key="3">
    <source>
        <dbReference type="ARBA" id="ARBA00023242"/>
    </source>
</evidence>
<dbReference type="GO" id="GO:0005634">
    <property type="term" value="C:nucleus"/>
    <property type="evidence" value="ECO:0007669"/>
    <property type="project" value="UniProtKB-SubCell"/>
</dbReference>
<dbReference type="Pfam" id="PF15459">
    <property type="entry name" value="RRP14"/>
    <property type="match status" value="1"/>
</dbReference>
<sequence>MRRKKEKGVVSEGVVDLDSVIHEHAVFFDKLIELIPAKFYLPTDDKEKPWFQGLGKAAKAAAKKETKENIKKSRRDRLDPEKPSASTLDLLRESLGKEKLNDSDEEQGAAAKPIMSGVEGDDRSVTYEELRQRLHRKLEEFRAGRNNGNSDRKREERNARRGYKDNKRKRDDETEDGNPVLDDSATEKLKKDAAEASKELVFGHVKLQNEDMLGKKKRKLSKNKELERAKKLEEVKKNDPEKAEAFVKKQSWKAAMDRASGVKVHDDPKLLRKSIHKEKKKQQKNAEKWKDRIQTRDQLKAEKQQKRSENIAARIHEKKMRKIAKREKKLMRPGFEGRKEGFINDASS</sequence>
<evidence type="ECO:0000313" key="8">
    <source>
        <dbReference type="Proteomes" id="UP001603857"/>
    </source>
</evidence>
<evidence type="ECO:0000256" key="1">
    <source>
        <dbReference type="ARBA" id="ARBA00004123"/>
    </source>
</evidence>
<evidence type="ECO:0000259" key="5">
    <source>
        <dbReference type="Pfam" id="PF04935"/>
    </source>
</evidence>
<comment type="caution">
    <text evidence="7">The sequence shown here is derived from an EMBL/GenBank/DDBJ whole genome shotgun (WGS) entry which is preliminary data.</text>
</comment>
<keyword evidence="8" id="KW-1185">Reference proteome</keyword>
<reference evidence="7 8" key="1">
    <citation type="submission" date="2024-08" db="EMBL/GenBank/DDBJ databases">
        <title>Insights into the chromosomal genome structure of Flemingia macrophylla.</title>
        <authorList>
            <person name="Ding Y."/>
            <person name="Zhao Y."/>
            <person name="Bi W."/>
            <person name="Wu M."/>
            <person name="Zhao G."/>
            <person name="Gong Y."/>
            <person name="Li W."/>
            <person name="Zhang P."/>
        </authorList>
    </citation>
    <scope>NUCLEOTIDE SEQUENCE [LARGE SCALE GENOMIC DNA]</scope>
    <source>
        <strain evidence="7">DYQJB</strain>
        <tissue evidence="7">Leaf</tissue>
    </source>
</reference>
<dbReference type="InterPro" id="IPR029190">
    <property type="entry name" value="Rrp14/SURF6_C"/>
</dbReference>
<organism evidence="7 8">
    <name type="scientific">Flemingia macrophylla</name>
    <dbReference type="NCBI Taxonomy" id="520843"/>
    <lineage>
        <taxon>Eukaryota</taxon>
        <taxon>Viridiplantae</taxon>
        <taxon>Streptophyta</taxon>
        <taxon>Embryophyta</taxon>
        <taxon>Tracheophyta</taxon>
        <taxon>Spermatophyta</taxon>
        <taxon>Magnoliopsida</taxon>
        <taxon>eudicotyledons</taxon>
        <taxon>Gunneridae</taxon>
        <taxon>Pentapetalae</taxon>
        <taxon>rosids</taxon>
        <taxon>fabids</taxon>
        <taxon>Fabales</taxon>
        <taxon>Fabaceae</taxon>
        <taxon>Papilionoideae</taxon>
        <taxon>50 kb inversion clade</taxon>
        <taxon>NPAAA clade</taxon>
        <taxon>indigoferoid/millettioid clade</taxon>
        <taxon>Phaseoleae</taxon>
        <taxon>Flemingia</taxon>
    </lineage>
</organism>
<feature type="compositionally biased region" description="Basic and acidic residues" evidence="4">
    <location>
        <begin position="90"/>
        <end position="102"/>
    </location>
</feature>
<dbReference type="AlphaFoldDB" id="A0ABD1MTD8"/>
<keyword evidence="3" id="KW-0539">Nucleus</keyword>
<dbReference type="Pfam" id="PF04935">
    <property type="entry name" value="SURF6"/>
    <property type="match status" value="1"/>
</dbReference>
<feature type="region of interest" description="Disordered" evidence="4">
    <location>
        <begin position="61"/>
        <end position="224"/>
    </location>
</feature>
<name>A0ABD1MTD8_9FABA</name>
<accession>A0ABD1MTD8</accession>
<dbReference type="PANTHER" id="PTHR14369">
    <property type="entry name" value="SURFEIT LOCUS PROTEIN 6"/>
    <property type="match status" value="1"/>
</dbReference>
<feature type="compositionally biased region" description="Basic and acidic residues" evidence="4">
    <location>
        <begin position="62"/>
        <end position="82"/>
    </location>
</feature>
<evidence type="ECO:0000256" key="4">
    <source>
        <dbReference type="SAM" id="MobiDB-lite"/>
    </source>
</evidence>
<dbReference type="EMBL" id="JBGMDY010000004">
    <property type="protein sequence ID" value="KAL2339081.1"/>
    <property type="molecule type" value="Genomic_DNA"/>
</dbReference>